<dbReference type="PROSITE" id="PS01357">
    <property type="entry name" value="ZF_ZZ_1"/>
    <property type="match status" value="1"/>
</dbReference>
<dbReference type="PANTHER" id="PTHR21540:SF3">
    <property type="entry name" value="E3 UBIQUITIN-PROTEIN LIGASE ZSWIM2"/>
    <property type="match status" value="1"/>
</dbReference>
<dbReference type="CDD" id="cd16494">
    <property type="entry name" value="RING-CH-C4HC3_ZSWM2"/>
    <property type="match status" value="1"/>
</dbReference>
<evidence type="ECO:0000256" key="4">
    <source>
        <dbReference type="PROSITE-ProRule" id="PRU00228"/>
    </source>
</evidence>
<feature type="domain" description="SWIM-type" evidence="8">
    <location>
        <begin position="49"/>
        <end position="82"/>
    </location>
</feature>
<dbReference type="InterPro" id="IPR001841">
    <property type="entry name" value="Znf_RING"/>
</dbReference>
<evidence type="ECO:0000259" key="8">
    <source>
        <dbReference type="PROSITE" id="PS50966"/>
    </source>
</evidence>
<evidence type="ECO:0000256" key="5">
    <source>
        <dbReference type="SAM" id="MobiDB-lite"/>
    </source>
</evidence>
<evidence type="ECO:0000313" key="9">
    <source>
        <dbReference type="EMBL" id="KAI6649338.1"/>
    </source>
</evidence>
<reference evidence="9 10" key="1">
    <citation type="journal article" date="2023" name="BMC Biol.">
        <title>The compact genome of the sponge Oopsacas minuta (Hexactinellida) is lacking key metazoan core genes.</title>
        <authorList>
            <person name="Santini S."/>
            <person name="Schenkelaars Q."/>
            <person name="Jourda C."/>
            <person name="Duchesne M."/>
            <person name="Belahbib H."/>
            <person name="Rocher C."/>
            <person name="Selva M."/>
            <person name="Riesgo A."/>
            <person name="Vervoort M."/>
            <person name="Leys S.P."/>
            <person name="Kodjabachian L."/>
            <person name="Le Bivic A."/>
            <person name="Borchiellini C."/>
            <person name="Claverie J.M."/>
            <person name="Renard E."/>
        </authorList>
    </citation>
    <scope>NUCLEOTIDE SEQUENCE [LARGE SCALE GENOMIC DNA]</scope>
    <source>
        <strain evidence="9">SPO-2</strain>
    </source>
</reference>
<dbReference type="InterPro" id="IPR043145">
    <property type="entry name" value="Znf_ZZ_sf"/>
</dbReference>
<proteinExistence type="predicted"/>
<evidence type="ECO:0000259" key="6">
    <source>
        <dbReference type="PROSITE" id="PS50089"/>
    </source>
</evidence>
<dbReference type="PROSITE" id="PS50135">
    <property type="entry name" value="ZF_ZZ_2"/>
    <property type="match status" value="1"/>
</dbReference>
<dbReference type="Gene3D" id="3.30.60.90">
    <property type="match status" value="1"/>
</dbReference>
<evidence type="ECO:0000256" key="1">
    <source>
        <dbReference type="ARBA" id="ARBA00022723"/>
    </source>
</evidence>
<evidence type="ECO:0000256" key="3">
    <source>
        <dbReference type="ARBA" id="ARBA00022833"/>
    </source>
</evidence>
<comment type="caution">
    <text evidence="9">The sequence shown here is derived from an EMBL/GenBank/DDBJ whole genome shotgun (WGS) entry which is preliminary data.</text>
</comment>
<dbReference type="InterPro" id="IPR039903">
    <property type="entry name" value="Zswim2"/>
</dbReference>
<name>A0AAV7JKJ8_9METZ</name>
<feature type="region of interest" description="Disordered" evidence="5">
    <location>
        <begin position="524"/>
        <end position="543"/>
    </location>
</feature>
<dbReference type="Proteomes" id="UP001165289">
    <property type="component" value="Unassembled WGS sequence"/>
</dbReference>
<dbReference type="Gene3D" id="3.30.40.10">
    <property type="entry name" value="Zinc/RING finger domain, C3HC4 (zinc finger)"/>
    <property type="match status" value="2"/>
</dbReference>
<accession>A0AAV7JKJ8</accession>
<keyword evidence="3" id="KW-0862">Zinc</keyword>
<dbReference type="AlphaFoldDB" id="A0AAV7JKJ8"/>
<keyword evidence="2 4" id="KW-0863">Zinc-finger</keyword>
<evidence type="ECO:0000256" key="2">
    <source>
        <dbReference type="ARBA" id="ARBA00022771"/>
    </source>
</evidence>
<gene>
    <name evidence="9" type="ORF">LOD99_11704</name>
</gene>
<organism evidence="9 10">
    <name type="scientific">Oopsacas minuta</name>
    <dbReference type="NCBI Taxonomy" id="111878"/>
    <lineage>
        <taxon>Eukaryota</taxon>
        <taxon>Metazoa</taxon>
        <taxon>Porifera</taxon>
        <taxon>Hexactinellida</taxon>
        <taxon>Hexasterophora</taxon>
        <taxon>Lyssacinosida</taxon>
        <taxon>Leucopsacidae</taxon>
        <taxon>Oopsacas</taxon>
    </lineage>
</organism>
<dbReference type="PROSITE" id="PS50966">
    <property type="entry name" value="ZF_SWIM"/>
    <property type="match status" value="1"/>
</dbReference>
<dbReference type="GO" id="GO:0008270">
    <property type="term" value="F:zinc ion binding"/>
    <property type="evidence" value="ECO:0007669"/>
    <property type="project" value="UniProtKB-KW"/>
</dbReference>
<keyword evidence="1" id="KW-0479">Metal-binding</keyword>
<dbReference type="EMBL" id="JAKMXF010000321">
    <property type="protein sequence ID" value="KAI6649338.1"/>
    <property type="molecule type" value="Genomic_DNA"/>
</dbReference>
<feature type="domain" description="RING-type" evidence="6">
    <location>
        <begin position="140"/>
        <end position="191"/>
    </location>
</feature>
<feature type="domain" description="ZZ-type" evidence="7">
    <location>
        <begin position="221"/>
        <end position="273"/>
    </location>
</feature>
<dbReference type="SMART" id="SM00184">
    <property type="entry name" value="RING"/>
    <property type="match status" value="2"/>
</dbReference>
<protein>
    <submittedName>
        <fullName evidence="9">E3 ubiquitin-protein ligase ZSWIM2-like isoform X2</fullName>
    </submittedName>
</protein>
<dbReference type="PROSITE" id="PS50089">
    <property type="entry name" value="ZF_RING_2"/>
    <property type="match status" value="2"/>
</dbReference>
<sequence length="618" mass="70161">MSRSVAWRHYCPTKIKERLTLASTARLYILHQTGPTGFHIKEEGKDRKLKVFLGDPHTCSCNTFMNERELCIHILWLLVKKFKFKPEDPLIYQKGLIEREINDLVLRELGERNRSVNHRAINESTSPLSYQRELQEGDVCPICQEVLSQANEPLTFCRQSCGKSLHVRCMKMWADHQKSLGEVKIKCPLCREDFGAYEELNKESLEAKKQTYKNSRAPNVHTGCVCCRCLASPIIGVCYRCRECAEYFLCSKCYLIENHNPAHTLQIRRYLSQKWKKADPPKALPPLPPGLANVLESREISSEDYDTLLQLDSQPDPSKGVAEYVLSKFYSHPIKPNSSLLLQREHCEICKRAYAMGEWIRKLPNCSHQFHRDCIDYKLRYFQTTCPIDGNDVYPKRKIEIRMKSHSANIPTKIGSAKSLKQGCIITGPLLSSLPNINGGENGMDMLVAGAQIMHTSQQKSETITNAQTLLPISLNNGIGHMESNPVIAPQSLLYCKPLFSQHQASPLNLPSLTRTKLRPIRIRPEPTAGTGGRSRKLADRGSSANRFQDIFVGSHVEEPVILNHPATAKPTPRLRHNSLMSRQRNKPQFAQLEVLHATVSPISDKHTYCCYILLSKL</sequence>
<dbReference type="GO" id="GO:0061630">
    <property type="term" value="F:ubiquitin protein ligase activity"/>
    <property type="evidence" value="ECO:0007669"/>
    <property type="project" value="InterPro"/>
</dbReference>
<keyword evidence="10" id="KW-1185">Reference proteome</keyword>
<feature type="domain" description="RING-type" evidence="6">
    <location>
        <begin position="347"/>
        <end position="389"/>
    </location>
</feature>
<dbReference type="InterPro" id="IPR000433">
    <property type="entry name" value="Znf_ZZ"/>
</dbReference>
<dbReference type="SUPFAM" id="SSF57850">
    <property type="entry name" value="RING/U-box"/>
    <property type="match status" value="3"/>
</dbReference>
<dbReference type="InterPro" id="IPR007527">
    <property type="entry name" value="Znf_SWIM"/>
</dbReference>
<dbReference type="PANTHER" id="PTHR21540">
    <property type="entry name" value="RING FINGER AND SWIM DOMAIN-CONTAINING PROTEIN 2"/>
    <property type="match status" value="1"/>
</dbReference>
<dbReference type="InterPro" id="IPR013083">
    <property type="entry name" value="Znf_RING/FYVE/PHD"/>
</dbReference>
<evidence type="ECO:0000313" key="10">
    <source>
        <dbReference type="Proteomes" id="UP001165289"/>
    </source>
</evidence>
<evidence type="ECO:0000259" key="7">
    <source>
        <dbReference type="PROSITE" id="PS50135"/>
    </source>
</evidence>